<evidence type="ECO:0000259" key="1">
    <source>
        <dbReference type="Pfam" id="PF13966"/>
    </source>
</evidence>
<name>A0A6A2WI51_HIBSY</name>
<comment type="caution">
    <text evidence="2">The sequence shown here is derived from an EMBL/GenBank/DDBJ whole genome shotgun (WGS) entry which is preliminary data.</text>
</comment>
<dbReference type="EMBL" id="VEPZ02001776">
    <property type="protein sequence ID" value="KAE8655645.1"/>
    <property type="molecule type" value="Genomic_DNA"/>
</dbReference>
<dbReference type="Proteomes" id="UP000436088">
    <property type="component" value="Unassembled WGS sequence"/>
</dbReference>
<reference evidence="2" key="1">
    <citation type="submission" date="2019-09" db="EMBL/GenBank/DDBJ databases">
        <title>Draft genome information of white flower Hibiscus syriacus.</title>
        <authorList>
            <person name="Kim Y.-M."/>
        </authorList>
    </citation>
    <scope>NUCLEOTIDE SEQUENCE [LARGE SCALE GENOMIC DNA]</scope>
    <source>
        <strain evidence="2">YM2019G1</strain>
    </source>
</reference>
<feature type="domain" description="Reverse transcriptase zinc-binding" evidence="1">
    <location>
        <begin position="308"/>
        <end position="390"/>
    </location>
</feature>
<dbReference type="PANTHER" id="PTHR33116:SF86">
    <property type="entry name" value="REVERSE TRANSCRIPTASE DOMAIN-CONTAINING PROTEIN"/>
    <property type="match status" value="1"/>
</dbReference>
<dbReference type="Pfam" id="PF13966">
    <property type="entry name" value="zf-RVT"/>
    <property type="match status" value="1"/>
</dbReference>
<gene>
    <name evidence="2" type="ORF">F3Y22_tig00117021pilonHSYRG00092</name>
</gene>
<protein>
    <recommendedName>
        <fullName evidence="1">Reverse transcriptase zinc-binding domain-containing protein</fullName>
    </recommendedName>
</protein>
<evidence type="ECO:0000313" key="2">
    <source>
        <dbReference type="EMBL" id="KAE8655645.1"/>
    </source>
</evidence>
<evidence type="ECO:0000313" key="3">
    <source>
        <dbReference type="Proteomes" id="UP000436088"/>
    </source>
</evidence>
<proteinExistence type="predicted"/>
<dbReference type="InterPro" id="IPR026960">
    <property type="entry name" value="RVT-Znf"/>
</dbReference>
<dbReference type="AlphaFoldDB" id="A0A6A2WI51"/>
<sequence>MTLKIDIEKAYDSVGWPFLSDSLKDMEAVTSSSFQILWNGTLSEEFKPTRGIRQGYDLILLSKTTDNQANLVGAILDQFSRFSDHKFIIDKIRNKLNYWVTFNLSLAGWVTLAKASLMTIPNYFMQTVIIPKGVCEQIEQIARRFIWGGSKDKSKMVLVNWNTCCQPMTHGGLGLRSLQGQNESFIVKLGYQLLMRPEALWVKVLKSKYKINETLPITFKTKNCSFVWRSLSRVWDSIRENVTLVPDAIDSCAAVRDFIMGNGDWDLNNLRVLFDEETVRYINAIPVPRDDLGEDLPMWRWHQSGKCTVKTAFSVLNRSNWDTENKLWNLAWEFDGWQRIRQFLWLILHNRLMTNVERTRRGLTMDSTCPTSREGDETISHVLWECPKARMALIRMLTTGGTFLGY</sequence>
<organism evidence="2 3">
    <name type="scientific">Hibiscus syriacus</name>
    <name type="common">Rose of Sharon</name>
    <dbReference type="NCBI Taxonomy" id="106335"/>
    <lineage>
        <taxon>Eukaryota</taxon>
        <taxon>Viridiplantae</taxon>
        <taxon>Streptophyta</taxon>
        <taxon>Embryophyta</taxon>
        <taxon>Tracheophyta</taxon>
        <taxon>Spermatophyta</taxon>
        <taxon>Magnoliopsida</taxon>
        <taxon>eudicotyledons</taxon>
        <taxon>Gunneridae</taxon>
        <taxon>Pentapetalae</taxon>
        <taxon>rosids</taxon>
        <taxon>malvids</taxon>
        <taxon>Malvales</taxon>
        <taxon>Malvaceae</taxon>
        <taxon>Malvoideae</taxon>
        <taxon>Hibiscus</taxon>
    </lineage>
</organism>
<accession>A0A6A2WI51</accession>
<dbReference type="PANTHER" id="PTHR33116">
    <property type="entry name" value="REVERSE TRANSCRIPTASE ZINC-BINDING DOMAIN-CONTAINING PROTEIN-RELATED-RELATED"/>
    <property type="match status" value="1"/>
</dbReference>
<keyword evidence="3" id="KW-1185">Reference proteome</keyword>